<dbReference type="InterPro" id="IPR005303">
    <property type="entry name" value="MOCOS_middle"/>
</dbReference>
<dbReference type="AlphaFoldDB" id="A0A1H3QF21"/>
<reference evidence="2 3" key="1">
    <citation type="submission" date="2016-10" db="EMBL/GenBank/DDBJ databases">
        <authorList>
            <person name="de Groot N.N."/>
        </authorList>
    </citation>
    <scope>NUCLEOTIDE SEQUENCE [LARGE SCALE GENOMIC DNA]</scope>
    <source>
        <strain evidence="2 3">LMG 24775</strain>
    </source>
</reference>
<gene>
    <name evidence="2" type="ORF">SAMN05421547_112102</name>
</gene>
<name>A0A1H3QF21_9BURK</name>
<feature type="domain" description="MOSC" evidence="1">
    <location>
        <begin position="175"/>
        <end position="334"/>
    </location>
</feature>
<dbReference type="InterPro" id="IPR005302">
    <property type="entry name" value="MoCF_Sase_C"/>
</dbReference>
<dbReference type="EMBL" id="FNPE01000012">
    <property type="protein sequence ID" value="SDZ11319.1"/>
    <property type="molecule type" value="Genomic_DNA"/>
</dbReference>
<protein>
    <recommendedName>
        <fullName evidence="1">MOSC domain-containing protein</fullName>
    </recommendedName>
</protein>
<dbReference type="PANTHER" id="PTHR14237">
    <property type="entry name" value="MOLYBDOPTERIN COFACTOR SULFURASE MOSC"/>
    <property type="match status" value="1"/>
</dbReference>
<proteinExistence type="predicted"/>
<dbReference type="PANTHER" id="PTHR14237:SF19">
    <property type="entry name" value="MITOCHONDRIAL AMIDOXIME REDUCING COMPONENT 1"/>
    <property type="match status" value="1"/>
</dbReference>
<evidence type="ECO:0000259" key="1">
    <source>
        <dbReference type="PROSITE" id="PS51340"/>
    </source>
</evidence>
<evidence type="ECO:0000313" key="3">
    <source>
        <dbReference type="Proteomes" id="UP000183417"/>
    </source>
</evidence>
<dbReference type="Pfam" id="PF03476">
    <property type="entry name" value="MOSC_N"/>
    <property type="match status" value="1"/>
</dbReference>
<dbReference type="PROSITE" id="PS51340">
    <property type="entry name" value="MOSC"/>
    <property type="match status" value="1"/>
</dbReference>
<evidence type="ECO:0000313" key="2">
    <source>
        <dbReference type="EMBL" id="SDZ11319.1"/>
    </source>
</evidence>
<dbReference type="Proteomes" id="UP000183417">
    <property type="component" value="Unassembled WGS sequence"/>
</dbReference>
<dbReference type="GO" id="GO:0003824">
    <property type="term" value="F:catalytic activity"/>
    <property type="evidence" value="ECO:0007669"/>
    <property type="project" value="InterPro"/>
</dbReference>
<dbReference type="GO" id="GO:0030151">
    <property type="term" value="F:molybdenum ion binding"/>
    <property type="evidence" value="ECO:0007669"/>
    <property type="project" value="InterPro"/>
</dbReference>
<dbReference type="Pfam" id="PF03473">
    <property type="entry name" value="MOSC"/>
    <property type="match status" value="1"/>
</dbReference>
<dbReference type="SUPFAM" id="SSF141673">
    <property type="entry name" value="MOSC N-terminal domain-like"/>
    <property type="match status" value="1"/>
</dbReference>
<organism evidence="2 3">
    <name type="scientific">Delftia lacustris</name>
    <dbReference type="NCBI Taxonomy" id="558537"/>
    <lineage>
        <taxon>Bacteria</taxon>
        <taxon>Pseudomonadati</taxon>
        <taxon>Pseudomonadota</taxon>
        <taxon>Betaproteobacteria</taxon>
        <taxon>Burkholderiales</taxon>
        <taxon>Comamonadaceae</taxon>
        <taxon>Delftia</taxon>
    </lineage>
</organism>
<dbReference type="GO" id="GO:0030170">
    <property type="term" value="F:pyridoxal phosphate binding"/>
    <property type="evidence" value="ECO:0007669"/>
    <property type="project" value="InterPro"/>
</dbReference>
<sequence length="338" mass="37003">MPGIPTGANSGFGVMCRSLRRHLAYCRPSHGAIRAMDGIHTPDFPKKSYPMFDQERDVQGRIAQLWVYPVKSCAGIALQSSGVGATGLAWDRHWMVVDANGEFLTQRDHPRMAWIRPELEAGHLVLHFPQLPPLRIPLQATGPVRQARVWSDGVQAWDMGPEAARWLTQALGADCALVRFDPAAPRRTSERWTGGEAAPVHFADGYPLLVLSQAAVDELNQRLQAAGQPAVDARRFRPNIVIEGLEAHDEDRVDGFDVLDARGLRLRMAKPCTRCPIPDIDPVTAVQGTAVGDAIRTYRQDDRVDGAITFGMNAVLEGLHDGAELAVGQSVAGDWQFA</sequence>
<accession>A0A1H3QF21</accession>